<dbReference type="InterPro" id="IPR029017">
    <property type="entry name" value="Enolase-like_N"/>
</dbReference>
<dbReference type="RefSeq" id="WP_197938582.1">
    <property type="nucleotide sequence ID" value="NZ_AP022870.1"/>
</dbReference>
<gene>
    <name evidence="1" type="ORF">Pflav_034310</name>
</gene>
<dbReference type="AlphaFoldDB" id="A0A6F8XTE8"/>
<dbReference type="Proteomes" id="UP000502508">
    <property type="component" value="Chromosome"/>
</dbReference>
<accession>A0A6F8XTE8</accession>
<dbReference type="Gene3D" id="3.30.390.10">
    <property type="entry name" value="Enolase-like, N-terminal domain"/>
    <property type="match status" value="1"/>
</dbReference>
<evidence type="ECO:0000313" key="1">
    <source>
        <dbReference type="EMBL" id="BCB77021.1"/>
    </source>
</evidence>
<keyword evidence="2" id="KW-1185">Reference proteome</keyword>
<reference evidence="1 2" key="1">
    <citation type="submission" date="2020-03" db="EMBL/GenBank/DDBJ databases">
        <title>Whole genome shotgun sequence of Phytohabitans flavus NBRC 107702.</title>
        <authorList>
            <person name="Komaki H."/>
            <person name="Tamura T."/>
        </authorList>
    </citation>
    <scope>NUCLEOTIDE SEQUENCE [LARGE SCALE GENOMIC DNA]</scope>
    <source>
        <strain evidence="1 2">NBRC 107702</strain>
    </source>
</reference>
<evidence type="ECO:0008006" key="3">
    <source>
        <dbReference type="Google" id="ProtNLM"/>
    </source>
</evidence>
<organism evidence="1 2">
    <name type="scientific">Phytohabitans flavus</name>
    <dbReference type="NCBI Taxonomy" id="1076124"/>
    <lineage>
        <taxon>Bacteria</taxon>
        <taxon>Bacillati</taxon>
        <taxon>Actinomycetota</taxon>
        <taxon>Actinomycetes</taxon>
        <taxon>Micromonosporales</taxon>
        <taxon>Micromonosporaceae</taxon>
    </lineage>
</organism>
<dbReference type="KEGG" id="pfla:Pflav_034310"/>
<proteinExistence type="predicted"/>
<evidence type="ECO:0000313" key="2">
    <source>
        <dbReference type="Proteomes" id="UP000502508"/>
    </source>
</evidence>
<reference evidence="1 2" key="2">
    <citation type="submission" date="2020-03" db="EMBL/GenBank/DDBJ databases">
        <authorList>
            <person name="Ichikawa N."/>
            <person name="Kimura A."/>
            <person name="Kitahashi Y."/>
            <person name="Uohara A."/>
        </authorList>
    </citation>
    <scope>NUCLEOTIDE SEQUENCE [LARGE SCALE GENOMIC DNA]</scope>
    <source>
        <strain evidence="1 2">NBRC 107702</strain>
    </source>
</reference>
<name>A0A6F8XTE8_9ACTN</name>
<protein>
    <recommendedName>
        <fullName evidence="3">Enolase C-terminal domain-containing protein</fullName>
    </recommendedName>
</protein>
<dbReference type="SUPFAM" id="SSF51604">
    <property type="entry name" value="Enolase C-terminal domain-like"/>
    <property type="match status" value="1"/>
</dbReference>
<sequence>MDGHIARLEAPGLGIDVDEEAVRRADRTGHAWRNPVWRQDDGSFAEW</sequence>
<dbReference type="InterPro" id="IPR036849">
    <property type="entry name" value="Enolase-like_C_sf"/>
</dbReference>
<dbReference type="EMBL" id="AP022870">
    <property type="protein sequence ID" value="BCB77021.1"/>
    <property type="molecule type" value="Genomic_DNA"/>
</dbReference>